<keyword evidence="2" id="KW-1185">Reference proteome</keyword>
<evidence type="ECO:0000313" key="2">
    <source>
        <dbReference type="Proteomes" id="UP000275846"/>
    </source>
</evidence>
<dbReference type="OrthoDB" id="6242451at2759"/>
<reference evidence="1 2" key="2">
    <citation type="submission" date="2018-11" db="EMBL/GenBank/DDBJ databases">
        <authorList>
            <consortium name="Pathogen Informatics"/>
        </authorList>
    </citation>
    <scope>NUCLEOTIDE SEQUENCE [LARGE SCALE GENOMIC DNA]</scope>
    <source>
        <strain evidence="1 2">NST_G2</strain>
    </source>
</reference>
<name>A0A183TCP9_SCHSO</name>
<dbReference type="AlphaFoldDB" id="A0A183TCP9"/>
<organism evidence="3">
    <name type="scientific">Schistocephalus solidus</name>
    <name type="common">Tapeworm</name>
    <dbReference type="NCBI Taxonomy" id="70667"/>
    <lineage>
        <taxon>Eukaryota</taxon>
        <taxon>Metazoa</taxon>
        <taxon>Spiralia</taxon>
        <taxon>Lophotrochozoa</taxon>
        <taxon>Platyhelminthes</taxon>
        <taxon>Cestoda</taxon>
        <taxon>Eucestoda</taxon>
        <taxon>Diphyllobothriidea</taxon>
        <taxon>Diphyllobothriidae</taxon>
        <taxon>Schistocephalus</taxon>
    </lineage>
</organism>
<accession>A0A183TCP9</accession>
<evidence type="ECO:0000313" key="1">
    <source>
        <dbReference type="EMBL" id="VDM00633.1"/>
    </source>
</evidence>
<gene>
    <name evidence="1" type="ORF">SSLN_LOCUS14247</name>
</gene>
<dbReference type="EMBL" id="UYSU01038783">
    <property type="protein sequence ID" value="VDM00633.1"/>
    <property type="molecule type" value="Genomic_DNA"/>
</dbReference>
<reference evidence="3" key="1">
    <citation type="submission" date="2016-06" db="UniProtKB">
        <authorList>
            <consortium name="WormBaseParasite"/>
        </authorList>
    </citation>
    <scope>IDENTIFICATION</scope>
</reference>
<protein>
    <submittedName>
        <fullName evidence="3">Reverse transcriptase domain-containing protein</fullName>
    </submittedName>
</protein>
<dbReference type="Proteomes" id="UP000275846">
    <property type="component" value="Unassembled WGS sequence"/>
</dbReference>
<dbReference type="WBParaSite" id="SSLN_0001478701-mRNA-1">
    <property type="protein sequence ID" value="SSLN_0001478701-mRNA-1"/>
    <property type="gene ID" value="SSLN_0001478701"/>
</dbReference>
<evidence type="ECO:0000313" key="3">
    <source>
        <dbReference type="WBParaSite" id="SSLN_0001478701-mRNA-1"/>
    </source>
</evidence>
<sequence length="78" mass="8541">MMACVTDNGAVLEASTATNGVKQGCVLSPTLFSLIFSVMLLGAYPDERPGICNAYRMDKRVLNQRWMHSQSRDSTAIT</sequence>
<proteinExistence type="predicted"/>